<keyword evidence="3" id="KW-1185">Reference proteome</keyword>
<dbReference type="RefSeq" id="WP_284312544.1">
    <property type="nucleotide sequence ID" value="NZ_BSPC01000023.1"/>
</dbReference>
<feature type="transmembrane region" description="Helical" evidence="1">
    <location>
        <begin position="20"/>
        <end position="46"/>
    </location>
</feature>
<keyword evidence="1" id="KW-0472">Membrane</keyword>
<dbReference type="Pfam" id="PF09928">
    <property type="entry name" value="DUF2160"/>
    <property type="match status" value="1"/>
</dbReference>
<sequence>METLNTLFTRLSDPDSYAWMAWTWQVALFFIAIALLLVIFTLLAVFRPETPRRGILTIATTRGDRLFISLLGAAFIHVIWLAIAPAEVDLWWASIISLVFAVGVFLTV</sequence>
<evidence type="ECO:0000313" key="2">
    <source>
        <dbReference type="EMBL" id="GLS19573.1"/>
    </source>
</evidence>
<feature type="transmembrane region" description="Helical" evidence="1">
    <location>
        <begin position="66"/>
        <end position="84"/>
    </location>
</feature>
<feature type="transmembrane region" description="Helical" evidence="1">
    <location>
        <begin position="90"/>
        <end position="107"/>
    </location>
</feature>
<proteinExistence type="predicted"/>
<evidence type="ECO:0000256" key="1">
    <source>
        <dbReference type="SAM" id="Phobius"/>
    </source>
</evidence>
<dbReference type="InterPro" id="IPR018678">
    <property type="entry name" value="DUF2160_TM"/>
</dbReference>
<accession>A0ABQ6CH28</accession>
<evidence type="ECO:0000313" key="3">
    <source>
        <dbReference type="Proteomes" id="UP001156882"/>
    </source>
</evidence>
<comment type="caution">
    <text evidence="2">The sequence shown here is derived from an EMBL/GenBank/DDBJ whole genome shotgun (WGS) entry which is preliminary data.</text>
</comment>
<gene>
    <name evidence="2" type="ORF">GCM10007874_25900</name>
</gene>
<name>A0ABQ6CH28_9HYPH</name>
<organism evidence="2 3">
    <name type="scientific">Labrys miyagiensis</name>
    <dbReference type="NCBI Taxonomy" id="346912"/>
    <lineage>
        <taxon>Bacteria</taxon>
        <taxon>Pseudomonadati</taxon>
        <taxon>Pseudomonadota</taxon>
        <taxon>Alphaproteobacteria</taxon>
        <taxon>Hyphomicrobiales</taxon>
        <taxon>Xanthobacteraceae</taxon>
        <taxon>Labrys</taxon>
    </lineage>
</organism>
<dbReference type="Proteomes" id="UP001156882">
    <property type="component" value="Unassembled WGS sequence"/>
</dbReference>
<protein>
    <submittedName>
        <fullName evidence="2">Membrane protein</fullName>
    </submittedName>
</protein>
<keyword evidence="1" id="KW-0812">Transmembrane</keyword>
<dbReference type="EMBL" id="BSPC01000023">
    <property type="protein sequence ID" value="GLS19573.1"/>
    <property type="molecule type" value="Genomic_DNA"/>
</dbReference>
<keyword evidence="1" id="KW-1133">Transmembrane helix</keyword>
<reference evidence="3" key="1">
    <citation type="journal article" date="2019" name="Int. J. Syst. Evol. Microbiol.">
        <title>The Global Catalogue of Microorganisms (GCM) 10K type strain sequencing project: providing services to taxonomists for standard genome sequencing and annotation.</title>
        <authorList>
            <consortium name="The Broad Institute Genomics Platform"/>
            <consortium name="The Broad Institute Genome Sequencing Center for Infectious Disease"/>
            <person name="Wu L."/>
            <person name="Ma J."/>
        </authorList>
    </citation>
    <scope>NUCLEOTIDE SEQUENCE [LARGE SCALE GENOMIC DNA]</scope>
    <source>
        <strain evidence="3">NBRC 101365</strain>
    </source>
</reference>